<evidence type="ECO:0000256" key="1">
    <source>
        <dbReference type="SAM" id="MobiDB-lite"/>
    </source>
</evidence>
<dbReference type="EMBL" id="JBEDUW010000002">
    <property type="protein sequence ID" value="KAK9943129.1"/>
    <property type="molecule type" value="Genomic_DNA"/>
</dbReference>
<organism evidence="2 3">
    <name type="scientific">Rubus argutus</name>
    <name type="common">Southern blackberry</name>
    <dbReference type="NCBI Taxonomy" id="59490"/>
    <lineage>
        <taxon>Eukaryota</taxon>
        <taxon>Viridiplantae</taxon>
        <taxon>Streptophyta</taxon>
        <taxon>Embryophyta</taxon>
        <taxon>Tracheophyta</taxon>
        <taxon>Spermatophyta</taxon>
        <taxon>Magnoliopsida</taxon>
        <taxon>eudicotyledons</taxon>
        <taxon>Gunneridae</taxon>
        <taxon>Pentapetalae</taxon>
        <taxon>rosids</taxon>
        <taxon>fabids</taxon>
        <taxon>Rosales</taxon>
        <taxon>Rosaceae</taxon>
        <taxon>Rosoideae</taxon>
        <taxon>Rosoideae incertae sedis</taxon>
        <taxon>Rubus</taxon>
    </lineage>
</organism>
<sequence>MGQNGDSERDQWWLGVAGHAEEQKATGTVAGGAAVLGLDSCDGCDGMKNTGSSSVEHGQVRGRAVLGSAGRDGGCS</sequence>
<proteinExistence type="predicted"/>
<evidence type="ECO:0000313" key="2">
    <source>
        <dbReference type="EMBL" id="KAK9943129.1"/>
    </source>
</evidence>
<dbReference type="AlphaFoldDB" id="A0AAW1Y2M2"/>
<keyword evidence="3" id="KW-1185">Reference proteome</keyword>
<protein>
    <submittedName>
        <fullName evidence="2">Uncharacterized protein</fullName>
    </submittedName>
</protein>
<comment type="caution">
    <text evidence="2">The sequence shown here is derived from an EMBL/GenBank/DDBJ whole genome shotgun (WGS) entry which is preliminary data.</text>
</comment>
<gene>
    <name evidence="2" type="ORF">M0R45_008748</name>
</gene>
<accession>A0AAW1Y2M2</accession>
<evidence type="ECO:0000313" key="3">
    <source>
        <dbReference type="Proteomes" id="UP001457282"/>
    </source>
</evidence>
<dbReference type="Proteomes" id="UP001457282">
    <property type="component" value="Unassembled WGS sequence"/>
</dbReference>
<name>A0AAW1Y2M2_RUBAR</name>
<feature type="region of interest" description="Disordered" evidence="1">
    <location>
        <begin position="51"/>
        <end position="76"/>
    </location>
</feature>
<reference evidence="2 3" key="1">
    <citation type="journal article" date="2023" name="G3 (Bethesda)">
        <title>A chromosome-length genome assembly and annotation of blackberry (Rubus argutus, cv. 'Hillquist').</title>
        <authorList>
            <person name="Bruna T."/>
            <person name="Aryal R."/>
            <person name="Dudchenko O."/>
            <person name="Sargent D.J."/>
            <person name="Mead D."/>
            <person name="Buti M."/>
            <person name="Cavallini A."/>
            <person name="Hytonen T."/>
            <person name="Andres J."/>
            <person name="Pham M."/>
            <person name="Weisz D."/>
            <person name="Mascagni F."/>
            <person name="Usai G."/>
            <person name="Natali L."/>
            <person name="Bassil N."/>
            <person name="Fernandez G.E."/>
            <person name="Lomsadze A."/>
            <person name="Armour M."/>
            <person name="Olukolu B."/>
            <person name="Poorten T."/>
            <person name="Britton C."/>
            <person name="Davik J."/>
            <person name="Ashrafi H."/>
            <person name="Aiden E.L."/>
            <person name="Borodovsky M."/>
            <person name="Worthington M."/>
        </authorList>
    </citation>
    <scope>NUCLEOTIDE SEQUENCE [LARGE SCALE GENOMIC DNA]</scope>
    <source>
        <strain evidence="2">PI 553951</strain>
    </source>
</reference>